<comment type="caution">
    <text evidence="2">The sequence shown here is derived from an EMBL/GenBank/DDBJ whole genome shotgun (WGS) entry which is preliminary data.</text>
</comment>
<dbReference type="Gene3D" id="1.25.40.10">
    <property type="entry name" value="Tetratricopeptide repeat domain"/>
    <property type="match status" value="1"/>
</dbReference>
<dbReference type="InterPro" id="IPR007317">
    <property type="entry name" value="GET4"/>
</dbReference>
<keyword evidence="3" id="KW-1185">Reference proteome</keyword>
<sequence length="341" mass="38286">MKLVLDKRSEAILKRQLSTIDEGDFYEGHQALRTVQEIANYIRAYHNGFSITVDDVADILHLSMSSFLYAGAKELLKHDQVGSVIDLLHYIIKIYKEQNIPITEESRERITSIMIELPTNDKEILSVIIAATNWSKQLGNNPGGDPILHHFFGTFLSAAPNYYEAEKHFLFGTLESSMALGRMLFAWSKTLPNCDKGVFLCRGVFQYLALGNILFATNCYDAFLKAAKKDGEITVQMEAETEYGNSKMEYIESSISNGFCALVISAVKKSDRNPLSPASKVFENCRKRYLPVFGETEESFAKVLDEIAELYFGIKVQKQVNLLNTLMNSLFAPNNGGAIEN</sequence>
<name>A0A2T9ZD03_9FUNG</name>
<comment type="similarity">
    <text evidence="1">Belongs to the GET4 family.</text>
</comment>
<organism evidence="2 3">
    <name type="scientific">Smittium megazygosporum</name>
    <dbReference type="NCBI Taxonomy" id="133381"/>
    <lineage>
        <taxon>Eukaryota</taxon>
        <taxon>Fungi</taxon>
        <taxon>Fungi incertae sedis</taxon>
        <taxon>Zoopagomycota</taxon>
        <taxon>Kickxellomycotina</taxon>
        <taxon>Harpellomycetes</taxon>
        <taxon>Harpellales</taxon>
        <taxon>Legeriomycetaceae</taxon>
        <taxon>Smittium</taxon>
    </lineage>
</organism>
<dbReference type="OrthoDB" id="10252405at2759"/>
<evidence type="ECO:0000313" key="3">
    <source>
        <dbReference type="Proteomes" id="UP000245609"/>
    </source>
</evidence>
<gene>
    <name evidence="2" type="ORF">BB560_003075</name>
</gene>
<dbReference type="STRING" id="133381.A0A2T9ZD03"/>
<dbReference type="InterPro" id="IPR011990">
    <property type="entry name" value="TPR-like_helical_dom_sf"/>
</dbReference>
<accession>A0A2T9ZD03</accession>
<dbReference type="Pfam" id="PF04190">
    <property type="entry name" value="GET4"/>
    <property type="match status" value="1"/>
</dbReference>
<dbReference type="GO" id="GO:0005829">
    <property type="term" value="C:cytosol"/>
    <property type="evidence" value="ECO:0007669"/>
    <property type="project" value="TreeGrafter"/>
</dbReference>
<evidence type="ECO:0000256" key="1">
    <source>
        <dbReference type="ARBA" id="ARBA00005351"/>
    </source>
</evidence>
<dbReference type="Proteomes" id="UP000245609">
    <property type="component" value="Unassembled WGS sequence"/>
</dbReference>
<evidence type="ECO:0000313" key="2">
    <source>
        <dbReference type="EMBL" id="PVV02469.1"/>
    </source>
</evidence>
<dbReference type="AlphaFoldDB" id="A0A2T9ZD03"/>
<proteinExistence type="inferred from homology"/>
<dbReference type="PANTHER" id="PTHR12875:SF0">
    <property type="entry name" value="GOLGI TO ER TRAFFIC PROTEIN 4 HOMOLOG"/>
    <property type="match status" value="1"/>
</dbReference>
<dbReference type="EMBL" id="MBFS01000449">
    <property type="protein sequence ID" value="PVV02469.1"/>
    <property type="molecule type" value="Genomic_DNA"/>
</dbReference>
<protein>
    <submittedName>
        <fullName evidence="2">Uncharacterized protein</fullName>
    </submittedName>
</protein>
<dbReference type="GO" id="GO:0045048">
    <property type="term" value="P:protein insertion into ER membrane"/>
    <property type="evidence" value="ECO:0007669"/>
    <property type="project" value="InterPro"/>
</dbReference>
<reference evidence="2 3" key="1">
    <citation type="journal article" date="2018" name="MBio">
        <title>Comparative Genomics Reveals the Core Gene Toolbox for the Fungus-Insect Symbiosis.</title>
        <authorList>
            <person name="Wang Y."/>
            <person name="Stata M."/>
            <person name="Wang W."/>
            <person name="Stajich J.E."/>
            <person name="White M.M."/>
            <person name="Moncalvo J.M."/>
        </authorList>
    </citation>
    <scope>NUCLEOTIDE SEQUENCE [LARGE SCALE GENOMIC DNA]</scope>
    <source>
        <strain evidence="2 3">SC-DP-2</strain>
    </source>
</reference>
<dbReference type="PANTHER" id="PTHR12875">
    <property type="entry name" value="GOLGI TO ER TRAFFIC PROTEIN 4 HOMOLOG"/>
    <property type="match status" value="1"/>
</dbReference>